<dbReference type="EMBL" id="CAJNOU010003887">
    <property type="protein sequence ID" value="CAF1415643.1"/>
    <property type="molecule type" value="Genomic_DNA"/>
</dbReference>
<name>A0A819STD8_9BILA</name>
<dbReference type="AlphaFoldDB" id="A0A819STD8"/>
<organism evidence="6 7">
    <name type="scientific">Rotaria sordida</name>
    <dbReference type="NCBI Taxonomy" id="392033"/>
    <lineage>
        <taxon>Eukaryota</taxon>
        <taxon>Metazoa</taxon>
        <taxon>Spiralia</taxon>
        <taxon>Gnathifera</taxon>
        <taxon>Rotifera</taxon>
        <taxon>Eurotatoria</taxon>
        <taxon>Bdelloidea</taxon>
        <taxon>Philodinida</taxon>
        <taxon>Philodinidae</taxon>
        <taxon>Rotaria</taxon>
    </lineage>
</organism>
<dbReference type="Proteomes" id="UP000663874">
    <property type="component" value="Unassembled WGS sequence"/>
</dbReference>
<evidence type="ECO:0000313" key="4">
    <source>
        <dbReference type="EMBL" id="CAF3812554.1"/>
    </source>
</evidence>
<evidence type="ECO:0000313" key="6">
    <source>
        <dbReference type="EMBL" id="CAF4064569.1"/>
    </source>
</evidence>
<dbReference type="EMBL" id="CAJNOO010002440">
    <property type="protein sequence ID" value="CAF1268302.1"/>
    <property type="molecule type" value="Genomic_DNA"/>
</dbReference>
<evidence type="ECO:0000313" key="7">
    <source>
        <dbReference type="Proteomes" id="UP000663874"/>
    </source>
</evidence>
<dbReference type="Proteomes" id="UP000663836">
    <property type="component" value="Unassembled WGS sequence"/>
</dbReference>
<dbReference type="Proteomes" id="UP000663864">
    <property type="component" value="Unassembled WGS sequence"/>
</dbReference>
<dbReference type="EMBL" id="CAJOBE010008580">
    <property type="protein sequence ID" value="CAF4064569.1"/>
    <property type="molecule type" value="Genomic_DNA"/>
</dbReference>
<dbReference type="EMBL" id="CAJNOT010001648">
    <property type="protein sequence ID" value="CAF1230404.1"/>
    <property type="molecule type" value="Genomic_DNA"/>
</dbReference>
<sequence length="167" mass="18425">MLPPIGITYNITFKGVTNTIPVSGVFAIQTVTTQDEKAIIGYRLWQGYTGQTNEVIYTVSYTNGTGFQASVKPDTQECISVYPQQISCTGWSSANNLIWKNLCSDLSTEESKSIAKMTVDADASDLKRSVSLNITITMDSLPYKLFSTYQFSSKTEGKIFPHVKCGF</sequence>
<proteinExistence type="predicted"/>
<protein>
    <submittedName>
        <fullName evidence="6">Uncharacterized protein</fullName>
    </submittedName>
</protein>
<gene>
    <name evidence="6" type="ORF">FNK824_LOCUS29453</name>
    <name evidence="5" type="ORF">JBS370_LOCUS22678</name>
    <name evidence="4" type="ORF">OTI717_LOCUS18911</name>
    <name evidence="2" type="ORF">RFH988_LOCUS28050</name>
    <name evidence="3" type="ORF">SEV965_LOCUS32065</name>
    <name evidence="1" type="ORF">ZHD862_LOCUS24339</name>
</gene>
<evidence type="ECO:0000313" key="5">
    <source>
        <dbReference type="EMBL" id="CAF3935141.1"/>
    </source>
</evidence>
<dbReference type="EMBL" id="CAJOBD010003210">
    <property type="protein sequence ID" value="CAF3935141.1"/>
    <property type="molecule type" value="Genomic_DNA"/>
</dbReference>
<dbReference type="EMBL" id="CAJOAX010002683">
    <property type="protein sequence ID" value="CAF3812554.1"/>
    <property type="molecule type" value="Genomic_DNA"/>
</dbReference>
<dbReference type="Proteomes" id="UP000663882">
    <property type="component" value="Unassembled WGS sequence"/>
</dbReference>
<dbReference type="OrthoDB" id="10018257at2759"/>
<dbReference type="Proteomes" id="UP000663823">
    <property type="component" value="Unassembled WGS sequence"/>
</dbReference>
<accession>A0A819STD8</accession>
<evidence type="ECO:0000313" key="3">
    <source>
        <dbReference type="EMBL" id="CAF1415643.1"/>
    </source>
</evidence>
<dbReference type="Proteomes" id="UP000663889">
    <property type="component" value="Unassembled WGS sequence"/>
</dbReference>
<evidence type="ECO:0000313" key="2">
    <source>
        <dbReference type="EMBL" id="CAF1268302.1"/>
    </source>
</evidence>
<comment type="caution">
    <text evidence="6">The sequence shown here is derived from an EMBL/GenBank/DDBJ whole genome shotgun (WGS) entry which is preliminary data.</text>
</comment>
<evidence type="ECO:0000313" key="1">
    <source>
        <dbReference type="EMBL" id="CAF1230404.1"/>
    </source>
</evidence>
<reference evidence="6" key="1">
    <citation type="submission" date="2021-02" db="EMBL/GenBank/DDBJ databases">
        <authorList>
            <person name="Nowell W R."/>
        </authorList>
    </citation>
    <scope>NUCLEOTIDE SEQUENCE</scope>
</reference>